<keyword evidence="3" id="KW-1133">Transmembrane helix</keyword>
<evidence type="ECO:0000256" key="2">
    <source>
        <dbReference type="ARBA" id="ARBA00023002"/>
    </source>
</evidence>
<sequence length="143" mass="16662">MNHWKGMVDFSHFKGKNLGYTMDSVYNHTKLHNVICTNELARRLQGTGVTANSVHPGLVMTEIMRHYNFMVRFLFNMIGIFFFKVNILNHNTLVKIIHTVHCLPLYFTILFQLVLLSEKPFLALICYYVIIIILCSSFQMTSK</sequence>
<keyword evidence="2" id="KW-0560">Oxidoreductase</keyword>
<name>A0A060Z1E0_ONCMY</name>
<dbReference type="STRING" id="8022.A0A060Z1E0"/>
<dbReference type="InterPro" id="IPR036291">
    <property type="entry name" value="NAD(P)-bd_dom_sf"/>
</dbReference>
<dbReference type="Gene3D" id="3.40.50.720">
    <property type="entry name" value="NAD(P)-binding Rossmann-like Domain"/>
    <property type="match status" value="1"/>
</dbReference>
<keyword evidence="3" id="KW-0472">Membrane</keyword>
<evidence type="ECO:0000313" key="4">
    <source>
        <dbReference type="EMBL" id="CDQ97898.1"/>
    </source>
</evidence>
<accession>A0A060Z1E0</accession>
<reference evidence="4" key="1">
    <citation type="journal article" date="2014" name="Nat. Commun.">
        <title>The rainbow trout genome provides novel insights into evolution after whole-genome duplication in vertebrates.</title>
        <authorList>
            <person name="Berthelot C."/>
            <person name="Brunet F."/>
            <person name="Chalopin D."/>
            <person name="Juanchich A."/>
            <person name="Bernard M."/>
            <person name="Noel B."/>
            <person name="Bento P."/>
            <person name="Da Silva C."/>
            <person name="Labadie K."/>
            <person name="Alberti A."/>
            <person name="Aury J.M."/>
            <person name="Louis A."/>
            <person name="Dehais P."/>
            <person name="Bardou P."/>
            <person name="Montfort J."/>
            <person name="Klopp C."/>
            <person name="Cabau C."/>
            <person name="Gaspin C."/>
            <person name="Thorgaard G.H."/>
            <person name="Boussaha M."/>
            <person name="Quillet E."/>
            <person name="Guyomard R."/>
            <person name="Galiana D."/>
            <person name="Bobe J."/>
            <person name="Volff J.N."/>
            <person name="Genet C."/>
            <person name="Wincker P."/>
            <person name="Jaillon O."/>
            <person name="Roest Crollius H."/>
            <person name="Guiguen Y."/>
        </authorList>
    </citation>
    <scope>NUCLEOTIDE SEQUENCE [LARGE SCALE GENOMIC DNA]</scope>
</reference>
<feature type="transmembrane region" description="Helical" evidence="3">
    <location>
        <begin position="121"/>
        <end position="140"/>
    </location>
</feature>
<reference evidence="4" key="2">
    <citation type="submission" date="2014-03" db="EMBL/GenBank/DDBJ databases">
        <authorList>
            <person name="Genoscope - CEA"/>
        </authorList>
    </citation>
    <scope>NUCLEOTIDE SEQUENCE</scope>
</reference>
<gene>
    <name evidence="4" type="ORF">GSONMT00048346001</name>
</gene>
<dbReference type="SUPFAM" id="SSF51735">
    <property type="entry name" value="NAD(P)-binding Rossmann-fold domains"/>
    <property type="match status" value="1"/>
</dbReference>
<protein>
    <submittedName>
        <fullName evidence="4">Uncharacterized protein</fullName>
    </submittedName>
</protein>
<evidence type="ECO:0000256" key="1">
    <source>
        <dbReference type="ARBA" id="ARBA00006484"/>
    </source>
</evidence>
<comment type="similarity">
    <text evidence="1">Belongs to the short-chain dehydrogenases/reductases (SDR) family.</text>
</comment>
<organism evidence="4 5">
    <name type="scientific">Oncorhynchus mykiss</name>
    <name type="common">Rainbow trout</name>
    <name type="synonym">Salmo gairdneri</name>
    <dbReference type="NCBI Taxonomy" id="8022"/>
    <lineage>
        <taxon>Eukaryota</taxon>
        <taxon>Metazoa</taxon>
        <taxon>Chordata</taxon>
        <taxon>Craniata</taxon>
        <taxon>Vertebrata</taxon>
        <taxon>Euteleostomi</taxon>
        <taxon>Actinopterygii</taxon>
        <taxon>Neopterygii</taxon>
        <taxon>Teleostei</taxon>
        <taxon>Protacanthopterygii</taxon>
        <taxon>Salmoniformes</taxon>
        <taxon>Salmonidae</taxon>
        <taxon>Salmoninae</taxon>
        <taxon>Oncorhynchus</taxon>
    </lineage>
</organism>
<keyword evidence="3" id="KW-0812">Transmembrane</keyword>
<evidence type="ECO:0000313" key="5">
    <source>
        <dbReference type="Proteomes" id="UP000193380"/>
    </source>
</evidence>
<dbReference type="GO" id="GO:0016491">
    <property type="term" value="F:oxidoreductase activity"/>
    <property type="evidence" value="ECO:0007669"/>
    <property type="project" value="UniProtKB-KW"/>
</dbReference>
<dbReference type="PANTHER" id="PTHR43157">
    <property type="entry name" value="PHOSPHATIDYLINOSITOL-GLYCAN BIOSYNTHESIS CLASS F PROTEIN-RELATED"/>
    <property type="match status" value="1"/>
</dbReference>
<dbReference type="EMBL" id="FR933798">
    <property type="protein sequence ID" value="CDQ97898.1"/>
    <property type="molecule type" value="Genomic_DNA"/>
</dbReference>
<dbReference type="PaxDb" id="8022-A0A060Z1E0"/>
<proteinExistence type="inferred from homology"/>
<dbReference type="Proteomes" id="UP000193380">
    <property type="component" value="Unassembled WGS sequence"/>
</dbReference>
<feature type="transmembrane region" description="Helical" evidence="3">
    <location>
        <begin position="69"/>
        <end position="87"/>
    </location>
</feature>
<dbReference type="PANTHER" id="PTHR43157:SF30">
    <property type="entry name" value="RETINOL DEHYDROGENASE 11-LIKE"/>
    <property type="match status" value="1"/>
</dbReference>
<evidence type="ECO:0000256" key="3">
    <source>
        <dbReference type="SAM" id="Phobius"/>
    </source>
</evidence>
<dbReference type="AlphaFoldDB" id="A0A060Z1E0"/>
<feature type="transmembrane region" description="Helical" evidence="3">
    <location>
        <begin position="93"/>
        <end position="114"/>
    </location>
</feature>